<protein>
    <recommendedName>
        <fullName evidence="3">AB hydrolase-1 domain-containing protein</fullName>
    </recommendedName>
</protein>
<accession>A0A1F7I9H3</accession>
<dbReference type="AlphaFoldDB" id="A0A1F7I9H3"/>
<dbReference type="GO" id="GO:0016787">
    <property type="term" value="F:hydrolase activity"/>
    <property type="evidence" value="ECO:0007669"/>
    <property type="project" value="InterPro"/>
</dbReference>
<proteinExistence type="predicted"/>
<dbReference type="PANTHER" id="PTHR15394:SF3">
    <property type="entry name" value="SERINE HYDROLASE RBBP9"/>
    <property type="match status" value="1"/>
</dbReference>
<dbReference type="Pfam" id="PF06821">
    <property type="entry name" value="Ser_hydrolase"/>
    <property type="match status" value="1"/>
</dbReference>
<reference evidence="1 2" key="1">
    <citation type="journal article" date="2016" name="Nat. Commun.">
        <title>Thousands of microbial genomes shed light on interconnected biogeochemical processes in an aquifer system.</title>
        <authorList>
            <person name="Anantharaman K."/>
            <person name="Brown C.T."/>
            <person name="Hug L.A."/>
            <person name="Sharon I."/>
            <person name="Castelle C.J."/>
            <person name="Probst A.J."/>
            <person name="Thomas B.C."/>
            <person name="Singh A."/>
            <person name="Wilkins M.J."/>
            <person name="Karaoz U."/>
            <person name="Brodie E.L."/>
            <person name="Williams K.H."/>
            <person name="Hubbard S.S."/>
            <person name="Banfield J.F."/>
        </authorList>
    </citation>
    <scope>NUCLEOTIDE SEQUENCE [LARGE SCALE GENOMIC DNA]</scope>
</reference>
<organism evidence="1 2">
    <name type="scientific">Candidatus Roizmanbacteria bacterium RIFCSPLOWO2_01_FULL_35_13</name>
    <dbReference type="NCBI Taxonomy" id="1802055"/>
    <lineage>
        <taxon>Bacteria</taxon>
        <taxon>Candidatus Roizmaniibacteriota</taxon>
    </lineage>
</organism>
<gene>
    <name evidence="1" type="ORF">A3A74_06865</name>
</gene>
<evidence type="ECO:0000313" key="1">
    <source>
        <dbReference type="EMBL" id="OGK40011.1"/>
    </source>
</evidence>
<evidence type="ECO:0008006" key="3">
    <source>
        <dbReference type="Google" id="ProtNLM"/>
    </source>
</evidence>
<dbReference type="STRING" id="1802055.A3A74_06865"/>
<dbReference type="Gene3D" id="3.40.50.1820">
    <property type="entry name" value="alpha/beta hydrolase"/>
    <property type="match status" value="1"/>
</dbReference>
<dbReference type="InterPro" id="IPR010662">
    <property type="entry name" value="RBBP9/YdeN"/>
</dbReference>
<dbReference type="SUPFAM" id="SSF53474">
    <property type="entry name" value="alpha/beta-Hydrolases"/>
    <property type="match status" value="1"/>
</dbReference>
<sequence>MEDFKIIFVHGYTASSKADWYPNIIPELEKLGIDFAIPDLPGGEHPHVKVWLRVIHQEVLKTNKPLVLVGHSLGTRVVLLYLEKYKPKVKLVLLIAAFANRLENANRNDGEAYPDFFVNKIDISKIKSLSEKFIVMHSKDDNSIPYQQGVEITQDLEAELITYSDRSHFYKPENAPYVLEVLRKELNL</sequence>
<dbReference type="EMBL" id="MGAF01000039">
    <property type="protein sequence ID" value="OGK40011.1"/>
    <property type="molecule type" value="Genomic_DNA"/>
</dbReference>
<name>A0A1F7I9H3_9BACT</name>
<evidence type="ECO:0000313" key="2">
    <source>
        <dbReference type="Proteomes" id="UP000179270"/>
    </source>
</evidence>
<dbReference type="Proteomes" id="UP000179270">
    <property type="component" value="Unassembled WGS sequence"/>
</dbReference>
<dbReference type="InterPro" id="IPR029058">
    <property type="entry name" value="AB_hydrolase_fold"/>
</dbReference>
<comment type="caution">
    <text evidence="1">The sequence shown here is derived from an EMBL/GenBank/DDBJ whole genome shotgun (WGS) entry which is preliminary data.</text>
</comment>
<dbReference type="PANTHER" id="PTHR15394">
    <property type="entry name" value="SERINE HYDROLASE RBBP9"/>
    <property type="match status" value="1"/>
</dbReference>